<feature type="transmembrane region" description="Helical" evidence="12">
    <location>
        <begin position="280"/>
        <end position="300"/>
    </location>
</feature>
<protein>
    <submittedName>
        <fullName evidence="15">PDF receptor-like</fullName>
    </submittedName>
</protein>
<feature type="domain" description="G-protein coupled receptors family 2 profile 2" evidence="14">
    <location>
        <begin position="154"/>
        <end position="420"/>
    </location>
</feature>
<dbReference type="GO" id="GO:0008528">
    <property type="term" value="F:G protein-coupled peptide receptor activity"/>
    <property type="evidence" value="ECO:0007669"/>
    <property type="project" value="TreeGrafter"/>
</dbReference>
<keyword evidence="7 12" id="KW-0472">Membrane</keyword>
<dbReference type="GO" id="GO:0005886">
    <property type="term" value="C:plasma membrane"/>
    <property type="evidence" value="ECO:0007669"/>
    <property type="project" value="UniProtKB-SubCell"/>
</dbReference>
<evidence type="ECO:0000256" key="12">
    <source>
        <dbReference type="SAM" id="Phobius"/>
    </source>
</evidence>
<feature type="transmembrane region" description="Helical" evidence="12">
    <location>
        <begin position="320"/>
        <end position="343"/>
    </location>
</feature>
<keyword evidence="5 12" id="KW-1133">Transmembrane helix</keyword>
<dbReference type="InterPro" id="IPR017983">
    <property type="entry name" value="GPCR_2_secretin-like_CS"/>
</dbReference>
<comment type="subcellular location">
    <subcellularLocation>
        <location evidence="1">Cell membrane</location>
        <topology evidence="1">Multi-pass membrane protein</topology>
    </subcellularLocation>
</comment>
<gene>
    <name evidence="15" type="ORF">ElyMa_003071900</name>
</gene>
<feature type="transmembrane region" description="Helical" evidence="12">
    <location>
        <begin position="364"/>
        <end position="384"/>
    </location>
</feature>
<keyword evidence="3" id="KW-1003">Cell membrane</keyword>
<evidence type="ECO:0000256" key="5">
    <source>
        <dbReference type="ARBA" id="ARBA00022989"/>
    </source>
</evidence>
<dbReference type="AlphaFoldDB" id="A0AAV4IQR1"/>
<evidence type="ECO:0000259" key="14">
    <source>
        <dbReference type="PROSITE" id="PS50261"/>
    </source>
</evidence>
<dbReference type="GO" id="GO:0007188">
    <property type="term" value="P:adenylate cyclase-modulating G protein-coupled receptor signaling pathway"/>
    <property type="evidence" value="ECO:0007669"/>
    <property type="project" value="TreeGrafter"/>
</dbReference>
<evidence type="ECO:0000256" key="10">
    <source>
        <dbReference type="ARBA" id="ARBA00023224"/>
    </source>
</evidence>
<comment type="similarity">
    <text evidence="2">Belongs to the G-protein coupled receptor 2 family.</text>
</comment>
<dbReference type="Gene3D" id="1.20.1070.10">
    <property type="entry name" value="Rhodopsin 7-helix transmembrane proteins"/>
    <property type="match status" value="1"/>
</dbReference>
<keyword evidence="8 15" id="KW-0675">Receptor</keyword>
<dbReference type="InterPro" id="IPR017981">
    <property type="entry name" value="GPCR_2-like_7TM"/>
</dbReference>
<dbReference type="SMART" id="SM00008">
    <property type="entry name" value="HormR"/>
    <property type="match status" value="1"/>
</dbReference>
<feature type="compositionally biased region" description="Polar residues" evidence="11">
    <location>
        <begin position="466"/>
        <end position="476"/>
    </location>
</feature>
<dbReference type="PANTHER" id="PTHR45620">
    <property type="entry name" value="PDF RECEPTOR-LIKE PROTEIN-RELATED"/>
    <property type="match status" value="1"/>
</dbReference>
<dbReference type="PRINTS" id="PR00249">
    <property type="entry name" value="GPCRSECRETIN"/>
</dbReference>
<evidence type="ECO:0000256" key="8">
    <source>
        <dbReference type="ARBA" id="ARBA00023170"/>
    </source>
</evidence>
<keyword evidence="9" id="KW-0325">Glycoprotein</keyword>
<dbReference type="PROSITE" id="PS50261">
    <property type="entry name" value="G_PROTEIN_RECEP_F2_4"/>
    <property type="match status" value="1"/>
</dbReference>
<evidence type="ECO:0000259" key="13">
    <source>
        <dbReference type="PROSITE" id="PS50227"/>
    </source>
</evidence>
<name>A0AAV4IQR1_9GAST</name>
<dbReference type="GO" id="GO:0007166">
    <property type="term" value="P:cell surface receptor signaling pathway"/>
    <property type="evidence" value="ECO:0007669"/>
    <property type="project" value="InterPro"/>
</dbReference>
<dbReference type="PANTHER" id="PTHR45620:SF17">
    <property type="entry name" value="PDF RECEPTOR"/>
    <property type="match status" value="1"/>
</dbReference>
<keyword evidence="4 12" id="KW-0812">Transmembrane</keyword>
<dbReference type="PROSITE" id="PS00649">
    <property type="entry name" value="G_PROTEIN_RECEP_F2_1"/>
    <property type="match status" value="1"/>
</dbReference>
<dbReference type="EMBL" id="BMAT01006351">
    <property type="protein sequence ID" value="GFS10866.1"/>
    <property type="molecule type" value="Genomic_DNA"/>
</dbReference>
<evidence type="ECO:0000256" key="3">
    <source>
        <dbReference type="ARBA" id="ARBA00022475"/>
    </source>
</evidence>
<accession>A0AAV4IQR1</accession>
<dbReference type="PROSITE" id="PS50227">
    <property type="entry name" value="G_PROTEIN_RECEP_F2_3"/>
    <property type="match status" value="1"/>
</dbReference>
<dbReference type="Pfam" id="PF02793">
    <property type="entry name" value="HRM"/>
    <property type="match status" value="1"/>
</dbReference>
<dbReference type="InterPro" id="IPR050332">
    <property type="entry name" value="GPCR_2"/>
</dbReference>
<dbReference type="Gene3D" id="4.10.1240.10">
    <property type="entry name" value="GPCR, family 2, extracellular hormone receptor domain"/>
    <property type="match status" value="1"/>
</dbReference>
<reference evidence="15 16" key="1">
    <citation type="journal article" date="2021" name="Elife">
        <title>Chloroplast acquisition without the gene transfer in kleptoplastic sea slugs, Plakobranchus ocellatus.</title>
        <authorList>
            <person name="Maeda T."/>
            <person name="Takahashi S."/>
            <person name="Yoshida T."/>
            <person name="Shimamura S."/>
            <person name="Takaki Y."/>
            <person name="Nagai Y."/>
            <person name="Toyoda A."/>
            <person name="Suzuki Y."/>
            <person name="Arimoto A."/>
            <person name="Ishii H."/>
            <person name="Satoh N."/>
            <person name="Nishiyama T."/>
            <person name="Hasebe M."/>
            <person name="Maruyama T."/>
            <person name="Minagawa J."/>
            <person name="Obokata J."/>
            <person name="Shigenobu S."/>
        </authorList>
    </citation>
    <scope>NUCLEOTIDE SEQUENCE [LARGE SCALE GENOMIC DNA]</scope>
</reference>
<keyword evidence="16" id="KW-1185">Reference proteome</keyword>
<feature type="region of interest" description="Disordered" evidence="11">
    <location>
        <begin position="466"/>
        <end position="543"/>
    </location>
</feature>
<dbReference type="InterPro" id="IPR001879">
    <property type="entry name" value="GPCR_2_extracellular_dom"/>
</dbReference>
<feature type="transmembrane region" description="Helical" evidence="12">
    <location>
        <begin position="191"/>
        <end position="209"/>
    </location>
</feature>
<evidence type="ECO:0000256" key="2">
    <source>
        <dbReference type="ARBA" id="ARBA00005314"/>
    </source>
</evidence>
<dbReference type="SUPFAM" id="SSF111418">
    <property type="entry name" value="Hormone receptor domain"/>
    <property type="match status" value="1"/>
</dbReference>
<dbReference type="InterPro" id="IPR000832">
    <property type="entry name" value="GPCR_2_secretin-like"/>
</dbReference>
<comment type="caution">
    <text evidence="15">The sequence shown here is derived from an EMBL/GenBank/DDBJ whole genome shotgun (WGS) entry which is preliminary data.</text>
</comment>
<keyword evidence="10" id="KW-0807">Transducer</keyword>
<dbReference type="Pfam" id="PF00002">
    <property type="entry name" value="7tm_2"/>
    <property type="match status" value="1"/>
</dbReference>
<feature type="transmembrane region" description="Helical" evidence="12">
    <location>
        <begin position="396"/>
        <end position="419"/>
    </location>
</feature>
<feature type="compositionally biased region" description="Basic and acidic residues" evidence="11">
    <location>
        <begin position="502"/>
        <end position="515"/>
    </location>
</feature>
<evidence type="ECO:0000256" key="1">
    <source>
        <dbReference type="ARBA" id="ARBA00004651"/>
    </source>
</evidence>
<evidence type="ECO:0000313" key="15">
    <source>
        <dbReference type="EMBL" id="GFS10866.1"/>
    </source>
</evidence>
<evidence type="ECO:0000256" key="4">
    <source>
        <dbReference type="ARBA" id="ARBA00022692"/>
    </source>
</evidence>
<dbReference type="InterPro" id="IPR036445">
    <property type="entry name" value="GPCR_2_extracell_dom_sf"/>
</dbReference>
<feature type="transmembrane region" description="Helical" evidence="12">
    <location>
        <begin position="159"/>
        <end position="179"/>
    </location>
</feature>
<feature type="domain" description="G-protein coupled receptors family 2 profile 1" evidence="13">
    <location>
        <begin position="24"/>
        <end position="127"/>
    </location>
</feature>
<evidence type="ECO:0000313" key="16">
    <source>
        <dbReference type="Proteomes" id="UP000762676"/>
    </source>
</evidence>
<organism evidence="15 16">
    <name type="scientific">Elysia marginata</name>
    <dbReference type="NCBI Taxonomy" id="1093978"/>
    <lineage>
        <taxon>Eukaryota</taxon>
        <taxon>Metazoa</taxon>
        <taxon>Spiralia</taxon>
        <taxon>Lophotrochozoa</taxon>
        <taxon>Mollusca</taxon>
        <taxon>Gastropoda</taxon>
        <taxon>Heterobranchia</taxon>
        <taxon>Euthyneura</taxon>
        <taxon>Panpulmonata</taxon>
        <taxon>Sacoglossa</taxon>
        <taxon>Placobranchoidea</taxon>
        <taxon>Plakobranchidae</taxon>
        <taxon>Elysia</taxon>
    </lineage>
</organism>
<evidence type="ECO:0000256" key="7">
    <source>
        <dbReference type="ARBA" id="ARBA00023136"/>
    </source>
</evidence>
<evidence type="ECO:0000256" key="9">
    <source>
        <dbReference type="ARBA" id="ARBA00023180"/>
    </source>
</evidence>
<feature type="non-terminal residue" evidence="15">
    <location>
        <position position="1"/>
    </location>
</feature>
<proteinExistence type="inferred from homology"/>
<feature type="transmembrane region" description="Helical" evidence="12">
    <location>
        <begin position="254"/>
        <end position="273"/>
    </location>
</feature>
<keyword evidence="6" id="KW-0297">G-protein coupled receptor</keyword>
<dbReference type="Proteomes" id="UP000762676">
    <property type="component" value="Unassembled WGS sequence"/>
</dbReference>
<evidence type="ECO:0000256" key="11">
    <source>
        <dbReference type="SAM" id="MobiDB-lite"/>
    </source>
</evidence>
<sequence>LINNKTVGSPPRCALSCLQLSGLDCGRKMVRLDIPDADLTNNARIAAKAKTISLCPYCPAQWDTVLCWPATRANATVELPCPKLHGLLTTRNANRTCGPQGWWQTKEPGVYTDQMGYSEYRMCYSEEAMKYWNKYFANKSESEQLFMKQILAIARTIETVGLCISLASTVISLGIFCYFRSLKCHRTLMHKHLFVALSVQVAITLVLYIDQQVGREVGGKVAGTSSGNSNSLFDTPRLCEALYSIVEYTRTVKFMWMFLEGFYLHNMIAVSVFSGKPNYIIYFLIGWGVPIWITILWVIPMELLSDSKTRCWFGYYANPLVWIIQGPRTAIMVINLFFLLNIIRVLVIKLRESQTNESNKLRKAVKAAIVLLPLLGLTNFVKWLEPDPQSNIKLSIYFLSERILLGLEGFFISLIYCFLNGEVRQAVRRQWERYRQHRIIRSSSVRRMSRSLSIFTSFTEVPHNASQIKRQSSGISNGDLKAMNGSSRSRFGSIFKGRQSRRQRERDAQASRRMELPALPQIAESGGPGAVNCRTDLMSEEKV</sequence>
<evidence type="ECO:0000256" key="6">
    <source>
        <dbReference type="ARBA" id="ARBA00023040"/>
    </source>
</evidence>